<evidence type="ECO:0000256" key="1">
    <source>
        <dbReference type="SAM" id="MobiDB-lite"/>
    </source>
</evidence>
<reference evidence="2" key="1">
    <citation type="submission" date="2021-06" db="EMBL/GenBank/DDBJ databases">
        <authorList>
            <person name="Kallberg Y."/>
            <person name="Tangrot J."/>
            <person name="Rosling A."/>
        </authorList>
    </citation>
    <scope>NUCLEOTIDE SEQUENCE</scope>
    <source>
        <strain evidence="2">UK204</strain>
    </source>
</reference>
<protein>
    <submittedName>
        <fullName evidence="2">5409_t:CDS:1</fullName>
    </submittedName>
</protein>
<evidence type="ECO:0000313" key="2">
    <source>
        <dbReference type="EMBL" id="CAG8725596.1"/>
    </source>
</evidence>
<feature type="region of interest" description="Disordered" evidence="1">
    <location>
        <begin position="1"/>
        <end position="43"/>
    </location>
</feature>
<proteinExistence type="predicted"/>
<feature type="compositionally biased region" description="Polar residues" evidence="1">
    <location>
        <begin position="1"/>
        <end position="40"/>
    </location>
</feature>
<dbReference type="OrthoDB" id="2351702at2759"/>
<gene>
    <name evidence="2" type="ORF">FCALED_LOCUS14644</name>
</gene>
<dbReference type="AlphaFoldDB" id="A0A9N9NDZ0"/>
<keyword evidence="3" id="KW-1185">Reference proteome</keyword>
<evidence type="ECO:0000313" key="3">
    <source>
        <dbReference type="Proteomes" id="UP000789570"/>
    </source>
</evidence>
<organism evidence="2 3">
    <name type="scientific">Funneliformis caledonium</name>
    <dbReference type="NCBI Taxonomy" id="1117310"/>
    <lineage>
        <taxon>Eukaryota</taxon>
        <taxon>Fungi</taxon>
        <taxon>Fungi incertae sedis</taxon>
        <taxon>Mucoromycota</taxon>
        <taxon>Glomeromycotina</taxon>
        <taxon>Glomeromycetes</taxon>
        <taxon>Glomerales</taxon>
        <taxon>Glomeraceae</taxon>
        <taxon>Funneliformis</taxon>
    </lineage>
</organism>
<accession>A0A9N9NDZ0</accession>
<dbReference type="Proteomes" id="UP000789570">
    <property type="component" value="Unassembled WGS sequence"/>
</dbReference>
<name>A0A9N9NDZ0_9GLOM</name>
<comment type="caution">
    <text evidence="2">The sequence shown here is derived from an EMBL/GenBank/DDBJ whole genome shotgun (WGS) entry which is preliminary data.</text>
</comment>
<dbReference type="EMBL" id="CAJVPQ010011090">
    <property type="protein sequence ID" value="CAG8725596.1"/>
    <property type="molecule type" value="Genomic_DNA"/>
</dbReference>
<feature type="non-terminal residue" evidence="2">
    <location>
        <position position="1"/>
    </location>
</feature>
<sequence length="63" mass="7029">SNISTSSYKQQHIGPTNEEQTPPLNTNNISSLNANPQSNHPEIFRFHIPGSKILIIPDFKTLT</sequence>